<name>A0A0P7YE09_9BACT</name>
<dbReference type="PATRIC" id="fig|1305737.6.peg.1475"/>
<dbReference type="EMBL" id="LJXT01000017">
    <property type="protein sequence ID" value="KPQ18976.1"/>
    <property type="molecule type" value="Genomic_DNA"/>
</dbReference>
<organism evidence="1 2">
    <name type="scientific">Algoriphagus marincola HL-49</name>
    <dbReference type="NCBI Taxonomy" id="1305737"/>
    <lineage>
        <taxon>Bacteria</taxon>
        <taxon>Pseudomonadati</taxon>
        <taxon>Bacteroidota</taxon>
        <taxon>Cytophagia</taxon>
        <taxon>Cytophagales</taxon>
        <taxon>Cyclobacteriaceae</taxon>
        <taxon>Algoriphagus</taxon>
    </lineage>
</organism>
<sequence length="378" mass="43272">MKIIDSCQINLKVIVVICSCLFSCGSEKFEVAPSEFYEVAITDFNYDTLQLKIDSLTVIPQNSQLIQGDSALFVFNKSISSLEFYNLHTSEFSRVRLEVEGPNGIGGTTGLYYISKDTIIGARVNQLIFLNSGGKVFKRLEISLDDLGMYPDIMVQGTKPVIKRGDSLIFGLFPHLNPHNGGHLSNWKSFVEIDLKSGVASSFGDLPKEMIDNVYGINFMNFSFVMNQNEELVISFTPLKDLFKIDLNSKERNLERIPLKSPNFSNAEKLPDEDNNEMRYVMRHYLFQPSFDALFFDGESYLRVLQEPISEVEFESMSWAKKKTLIIYNDQFEAIYSRELNSKSLSYNMIFPYKKGYLGRITSKSEEHFQFLSIQKNE</sequence>
<dbReference type="Proteomes" id="UP000050421">
    <property type="component" value="Unassembled WGS sequence"/>
</dbReference>
<dbReference type="Pfam" id="PF13970">
    <property type="entry name" value="DUF4221"/>
    <property type="match status" value="1"/>
</dbReference>
<accession>A0A0P7YE09</accession>
<dbReference type="InterPro" id="IPR025316">
    <property type="entry name" value="DUF4221"/>
</dbReference>
<evidence type="ECO:0008006" key="3">
    <source>
        <dbReference type="Google" id="ProtNLM"/>
    </source>
</evidence>
<gene>
    <name evidence="1" type="ORF">HLUCCX10_04135</name>
</gene>
<reference evidence="1 2" key="1">
    <citation type="submission" date="2015-09" db="EMBL/GenBank/DDBJ databases">
        <title>Identification and resolution of microdiversity through metagenomic sequencing of parallel consortia.</title>
        <authorList>
            <person name="Nelson W.C."/>
            <person name="Romine M.F."/>
            <person name="Lindemann S.R."/>
        </authorList>
    </citation>
    <scope>NUCLEOTIDE SEQUENCE [LARGE SCALE GENOMIC DNA]</scope>
    <source>
        <strain evidence="1">HL-49</strain>
    </source>
</reference>
<protein>
    <recommendedName>
        <fullName evidence="3">DUF4221 domain-containing protein</fullName>
    </recommendedName>
</protein>
<comment type="caution">
    <text evidence="1">The sequence shown here is derived from an EMBL/GenBank/DDBJ whole genome shotgun (WGS) entry which is preliminary data.</text>
</comment>
<evidence type="ECO:0000313" key="2">
    <source>
        <dbReference type="Proteomes" id="UP000050421"/>
    </source>
</evidence>
<dbReference type="AlphaFoldDB" id="A0A0P7YE09"/>
<evidence type="ECO:0000313" key="1">
    <source>
        <dbReference type="EMBL" id="KPQ18976.1"/>
    </source>
</evidence>
<dbReference type="STRING" id="1305737.GCA_000526355_03563"/>
<dbReference type="OrthoDB" id="978548at2"/>
<proteinExistence type="predicted"/>